<keyword evidence="2" id="KW-1185">Reference proteome</keyword>
<dbReference type="Proteomes" id="UP000319980">
    <property type="component" value="Unassembled WGS sequence"/>
</dbReference>
<proteinExistence type="predicted"/>
<dbReference type="RefSeq" id="WP_146386669.1">
    <property type="nucleotide sequence ID" value="NZ_VOHK01000003.1"/>
</dbReference>
<protein>
    <submittedName>
        <fullName evidence="1">Uncharacterized protein</fullName>
    </submittedName>
</protein>
<sequence length="133" mass="14329">MADDVHLGKLPAADPASWQGRTLGEVVNAAQVERVILLRAVTSAPADLDLANVRRMLVEGADAQMEAPDPLRPLSPWRARDGIWHAVLLMRSGGVFELEIHAVGDRRRGCLAAGDGAFGCFDLPEREMPPADP</sequence>
<dbReference type="AlphaFoldDB" id="A0A5C5U430"/>
<reference evidence="1 2" key="1">
    <citation type="journal article" date="2008" name="Int. J. Syst. Evol. Microbiol.">
        <title>Luteimonas marina sp. nov., isolated from seawater.</title>
        <authorList>
            <person name="Baik K.S."/>
            <person name="Park S.C."/>
            <person name="Kim M.S."/>
            <person name="Kim E.M."/>
            <person name="Park C."/>
            <person name="Chun J."/>
            <person name="Seong C.N."/>
        </authorList>
    </citation>
    <scope>NUCLEOTIDE SEQUENCE [LARGE SCALE GENOMIC DNA]</scope>
    <source>
        <strain evidence="1 2">FR1330</strain>
    </source>
</reference>
<evidence type="ECO:0000313" key="1">
    <source>
        <dbReference type="EMBL" id="TWT21183.1"/>
    </source>
</evidence>
<dbReference type="OrthoDB" id="6053243at2"/>
<comment type="caution">
    <text evidence="1">The sequence shown here is derived from an EMBL/GenBank/DDBJ whole genome shotgun (WGS) entry which is preliminary data.</text>
</comment>
<evidence type="ECO:0000313" key="2">
    <source>
        <dbReference type="Proteomes" id="UP000319980"/>
    </source>
</evidence>
<gene>
    <name evidence="1" type="ORF">FQY83_07420</name>
</gene>
<name>A0A5C5U430_9GAMM</name>
<organism evidence="1 2">
    <name type="scientific">Luteimonas marina</name>
    <dbReference type="NCBI Taxonomy" id="488485"/>
    <lineage>
        <taxon>Bacteria</taxon>
        <taxon>Pseudomonadati</taxon>
        <taxon>Pseudomonadota</taxon>
        <taxon>Gammaproteobacteria</taxon>
        <taxon>Lysobacterales</taxon>
        <taxon>Lysobacteraceae</taxon>
        <taxon>Luteimonas</taxon>
    </lineage>
</organism>
<dbReference type="EMBL" id="VOHK01000003">
    <property type="protein sequence ID" value="TWT21183.1"/>
    <property type="molecule type" value="Genomic_DNA"/>
</dbReference>
<accession>A0A5C5U430</accession>